<keyword evidence="3" id="KW-1185">Reference proteome</keyword>
<comment type="similarity">
    <text evidence="1">Belongs to the ROK (NagC/XylR) family.</text>
</comment>
<gene>
    <name evidence="2" type="ORF">C7I85_05835</name>
</gene>
<dbReference type="Pfam" id="PF13412">
    <property type="entry name" value="HTH_24"/>
    <property type="match status" value="1"/>
</dbReference>
<evidence type="ECO:0000313" key="3">
    <source>
        <dbReference type="Proteomes" id="UP000240653"/>
    </source>
</evidence>
<protein>
    <submittedName>
        <fullName evidence="2">Sugar kinase</fullName>
    </submittedName>
</protein>
<evidence type="ECO:0000313" key="2">
    <source>
        <dbReference type="EMBL" id="PSJ63075.1"/>
    </source>
</evidence>
<dbReference type="EMBL" id="PXYL01000002">
    <property type="protein sequence ID" value="PSJ63075.1"/>
    <property type="molecule type" value="Genomic_DNA"/>
</dbReference>
<evidence type="ECO:0000256" key="1">
    <source>
        <dbReference type="ARBA" id="ARBA00006479"/>
    </source>
</evidence>
<dbReference type="OrthoDB" id="49685at2"/>
<dbReference type="GO" id="GO:0016301">
    <property type="term" value="F:kinase activity"/>
    <property type="evidence" value="ECO:0007669"/>
    <property type="project" value="UniProtKB-KW"/>
</dbReference>
<dbReference type="PANTHER" id="PTHR18964">
    <property type="entry name" value="ROK (REPRESSOR, ORF, KINASE) FAMILY"/>
    <property type="match status" value="1"/>
</dbReference>
<dbReference type="AlphaFoldDB" id="A0A2P7SL18"/>
<name>A0A2P7SL18_9HYPH</name>
<keyword evidence="2" id="KW-0418">Kinase</keyword>
<proteinExistence type="inferred from homology"/>
<keyword evidence="2" id="KW-0808">Transferase</keyword>
<dbReference type="InterPro" id="IPR036390">
    <property type="entry name" value="WH_DNA-bd_sf"/>
</dbReference>
<dbReference type="Pfam" id="PF00480">
    <property type="entry name" value="ROK"/>
    <property type="match status" value="1"/>
</dbReference>
<dbReference type="PANTHER" id="PTHR18964:SF149">
    <property type="entry name" value="BIFUNCTIONAL UDP-N-ACETYLGLUCOSAMINE 2-EPIMERASE_N-ACETYLMANNOSAMINE KINASE"/>
    <property type="match status" value="1"/>
</dbReference>
<dbReference type="RefSeq" id="WP_106722986.1">
    <property type="nucleotide sequence ID" value="NZ_PXYL01000002.1"/>
</dbReference>
<dbReference type="InterPro" id="IPR043129">
    <property type="entry name" value="ATPase_NBD"/>
</dbReference>
<comment type="caution">
    <text evidence="2">The sequence shown here is derived from an EMBL/GenBank/DDBJ whole genome shotgun (WGS) entry which is preliminary data.</text>
</comment>
<dbReference type="Proteomes" id="UP000240653">
    <property type="component" value="Unassembled WGS sequence"/>
</dbReference>
<organism evidence="2 3">
    <name type="scientific">Pseudaminobacter soli</name>
    <name type="common">ex Li et al. 2025</name>
    <dbReference type="NCBI Taxonomy" id="1295366"/>
    <lineage>
        <taxon>Bacteria</taxon>
        <taxon>Pseudomonadati</taxon>
        <taxon>Pseudomonadota</taxon>
        <taxon>Alphaproteobacteria</taxon>
        <taxon>Hyphomicrobiales</taxon>
        <taxon>Phyllobacteriaceae</taxon>
        <taxon>Pseudaminobacter</taxon>
    </lineage>
</organism>
<dbReference type="InterPro" id="IPR000600">
    <property type="entry name" value="ROK"/>
</dbReference>
<reference evidence="2 3" key="1">
    <citation type="submission" date="2018-03" db="EMBL/GenBank/DDBJ databases">
        <title>The draft genome of Mesorhizobium soli JCM 19897.</title>
        <authorList>
            <person name="Li L."/>
            <person name="Liu L."/>
            <person name="Liang L."/>
            <person name="Wang T."/>
            <person name="Zhang X."/>
        </authorList>
    </citation>
    <scope>NUCLEOTIDE SEQUENCE [LARGE SCALE GENOMIC DNA]</scope>
    <source>
        <strain evidence="2 3">JCM 19897</strain>
    </source>
</reference>
<dbReference type="InterPro" id="IPR036388">
    <property type="entry name" value="WH-like_DNA-bd_sf"/>
</dbReference>
<sequence>MNEMRQIRAKSGTNLGGASAHNRRVMIDALRVNGALSRADLARATRLTPQTVSNIIEELSRDGLVMSQGVLRKGRGQPATLYRLVPEGAFAIGLQIDRHVTRAIAVNLVGDVLARMEANLPEGGPTEGVKVVLGLVERARLELCGRIPQAEERLVGLSIAMPGPFGISAPYGDPWAMTAWQNFPLVQTVAAGTGLEVALQNDAAAAATAEKLLGAAHGVDHAICVFLGYGLGAGLIVNGERYGGAYGNAGEIGMVLALSPDNAGSVAPLEHFASIASLCKALELDPADPELFALIADAVTRADRRVENWIDKAAERLRWTVQLLESVFDPQTIILCGGAPRSLIEKLVERMQPLLSSVSERKERFPQPRLQPGLGDPWAVALGAAAEPISRAFDPRFSAILKARPASDYMFRS</sequence>
<dbReference type="SUPFAM" id="SSF46785">
    <property type="entry name" value="Winged helix' DNA-binding domain"/>
    <property type="match status" value="1"/>
</dbReference>
<dbReference type="Gene3D" id="3.30.420.40">
    <property type="match status" value="2"/>
</dbReference>
<accession>A0A2P7SL18</accession>
<dbReference type="SUPFAM" id="SSF53067">
    <property type="entry name" value="Actin-like ATPase domain"/>
    <property type="match status" value="1"/>
</dbReference>
<dbReference type="Gene3D" id="1.10.10.10">
    <property type="entry name" value="Winged helix-like DNA-binding domain superfamily/Winged helix DNA-binding domain"/>
    <property type="match status" value="1"/>
</dbReference>